<dbReference type="InterPro" id="IPR036412">
    <property type="entry name" value="HAD-like_sf"/>
</dbReference>
<gene>
    <name evidence="1" type="ORF">RVY80_02865</name>
</gene>
<dbReference type="InterPro" id="IPR041492">
    <property type="entry name" value="HAD_2"/>
</dbReference>
<dbReference type="EMBL" id="JAWJZB010000003">
    <property type="protein sequence ID" value="MDV5087787.1"/>
    <property type="molecule type" value="Genomic_DNA"/>
</dbReference>
<comment type="caution">
    <text evidence="1">The sequence shown here is derived from an EMBL/GenBank/DDBJ whole genome shotgun (WGS) entry which is preliminary data.</text>
</comment>
<keyword evidence="1" id="KW-0378">Hydrolase</keyword>
<dbReference type="SUPFAM" id="SSF56784">
    <property type="entry name" value="HAD-like"/>
    <property type="match status" value="1"/>
</dbReference>
<dbReference type="InterPro" id="IPR006439">
    <property type="entry name" value="HAD-SF_hydro_IA"/>
</dbReference>
<name>A0ABU3Z7A2_9FIRM</name>
<dbReference type="Gene3D" id="3.40.50.1000">
    <property type="entry name" value="HAD superfamily/HAD-like"/>
    <property type="match status" value="1"/>
</dbReference>
<dbReference type="Proteomes" id="UP001272515">
    <property type="component" value="Unassembled WGS sequence"/>
</dbReference>
<dbReference type="EC" id="3.-.-.-" evidence="1"/>
<dbReference type="SFLD" id="SFLDG01129">
    <property type="entry name" value="C1.5:_HAD__Beta-PGM__Phosphata"/>
    <property type="match status" value="1"/>
</dbReference>
<dbReference type="GO" id="GO:0016787">
    <property type="term" value="F:hydrolase activity"/>
    <property type="evidence" value="ECO:0007669"/>
    <property type="project" value="UniProtKB-KW"/>
</dbReference>
<dbReference type="NCBIfam" id="TIGR01549">
    <property type="entry name" value="HAD-SF-IA-v1"/>
    <property type="match status" value="1"/>
</dbReference>
<dbReference type="InterPro" id="IPR023214">
    <property type="entry name" value="HAD_sf"/>
</dbReference>
<dbReference type="PANTHER" id="PTHR43434">
    <property type="entry name" value="PHOSPHOGLYCOLATE PHOSPHATASE"/>
    <property type="match status" value="1"/>
</dbReference>
<dbReference type="SFLD" id="SFLDG01135">
    <property type="entry name" value="C1.5.6:_HAD__Beta-PGM__Phospha"/>
    <property type="match status" value="1"/>
</dbReference>
<dbReference type="InterPro" id="IPR050155">
    <property type="entry name" value="HAD-like_hydrolase_sf"/>
</dbReference>
<dbReference type="InterPro" id="IPR023198">
    <property type="entry name" value="PGP-like_dom2"/>
</dbReference>
<protein>
    <submittedName>
        <fullName evidence="1">HAD family hydrolase</fullName>
        <ecNumber evidence="1">3.-.-.-</ecNumber>
    </submittedName>
</protein>
<sequence>MKYTTIIFDCDGTLLDTLTDLKNAVNHVLASHDFPVRSNAEVKRALGNGVEHLLRESLPTSVTENEIPPLLSEFKEYYGEHLQDFTSPYDGILNVLDALRAEGYKLAIVSNKIQEGVIPLAKNYFGDRLPVAIGERPNLQRKPAHDMVLQALRELDSTQEESVYIGDSEVDVATARNSKLECIGVTWGFREESLHQELGVKYIARKPADILDIMKLLNQ</sequence>
<keyword evidence="2" id="KW-1185">Reference proteome</keyword>
<organism evidence="1 2">
    <name type="scientific">Veillonella absiana</name>
    <dbReference type="NCBI Taxonomy" id="3079305"/>
    <lineage>
        <taxon>Bacteria</taxon>
        <taxon>Bacillati</taxon>
        <taxon>Bacillota</taxon>
        <taxon>Negativicutes</taxon>
        <taxon>Veillonellales</taxon>
        <taxon>Veillonellaceae</taxon>
        <taxon>Veillonella</taxon>
    </lineage>
</organism>
<dbReference type="SFLD" id="SFLDS00003">
    <property type="entry name" value="Haloacid_Dehalogenase"/>
    <property type="match status" value="1"/>
</dbReference>
<evidence type="ECO:0000313" key="1">
    <source>
        <dbReference type="EMBL" id="MDV5087787.1"/>
    </source>
</evidence>
<dbReference type="RefSeq" id="WP_317329615.1">
    <property type="nucleotide sequence ID" value="NZ_JAWJZA010000001.1"/>
</dbReference>
<accession>A0ABU3Z7A2</accession>
<dbReference type="Pfam" id="PF13419">
    <property type="entry name" value="HAD_2"/>
    <property type="match status" value="1"/>
</dbReference>
<reference evidence="1 2" key="1">
    <citation type="submission" date="2023-10" db="EMBL/GenBank/DDBJ databases">
        <title>Veillonella sp. nov., isolated from a pig farm feces dump.</title>
        <authorList>
            <person name="Chang Y.-H."/>
        </authorList>
    </citation>
    <scope>NUCLEOTIDE SEQUENCE [LARGE SCALE GENOMIC DNA]</scope>
    <source>
        <strain evidence="1 2">YH-vei2233</strain>
    </source>
</reference>
<dbReference type="PANTHER" id="PTHR43434:SF1">
    <property type="entry name" value="PHOSPHOGLYCOLATE PHOSPHATASE"/>
    <property type="match status" value="1"/>
</dbReference>
<proteinExistence type="predicted"/>
<dbReference type="Gene3D" id="1.10.150.240">
    <property type="entry name" value="Putative phosphatase, domain 2"/>
    <property type="match status" value="1"/>
</dbReference>
<evidence type="ECO:0000313" key="2">
    <source>
        <dbReference type="Proteomes" id="UP001272515"/>
    </source>
</evidence>